<comment type="caution">
    <text evidence="6">The sequence shown here is derived from an EMBL/GenBank/DDBJ whole genome shotgun (WGS) entry which is preliminary data.</text>
</comment>
<keyword evidence="3" id="KW-0547">Nucleotide-binding</keyword>
<dbReference type="SUPFAM" id="SSF52540">
    <property type="entry name" value="P-loop containing nucleoside triphosphate hydrolases"/>
    <property type="match status" value="1"/>
</dbReference>
<dbReference type="Gene3D" id="3.40.50.300">
    <property type="entry name" value="P-loop containing nucleotide triphosphate hydrolases"/>
    <property type="match status" value="1"/>
</dbReference>
<dbReference type="PANTHER" id="PTHR42734">
    <property type="entry name" value="METAL TRANSPORT SYSTEM ATP-BINDING PROTEIN TM_0124-RELATED"/>
    <property type="match status" value="1"/>
</dbReference>
<sequence length="258" mass="29054">MNILNVHQLAFSYSPSKTVLKKISFSLRAGEVFTILGPNGIGKSTLLHCLLGILPINQGRIEVAGKDIQTVNQRFLAQQVAYVPQDYHVNSSIAVIDYLLTGRTPYLSLFQTPQHKDIMLAEKYLKEFKLIALRDRSFSSLSGGQQQLIAIIRALLQQPQLLILDEPMAALDLSRQYELLQLIKKLSRQQIAVILTTHLPDHALMLQAKVGLLNLNGTLEVGNSAQLLTKEKLEDLYQVPLDLEYMPNLHRYTCQIKL</sequence>
<name>A0ABR8P9L9_9LACO</name>
<reference evidence="6 7" key="1">
    <citation type="submission" date="2018-07" db="EMBL/GenBank/DDBJ databases">
        <title>Phylogenomic Insights into understanding Host Adaptation of Lactobacillus reuteri by a novel species, Lactobacillus spp. M31.</title>
        <authorList>
            <person name="Sharma S."/>
            <person name="Patil P."/>
            <person name="Korpole S."/>
            <person name="Patil P.B."/>
        </authorList>
    </citation>
    <scope>NUCLEOTIDE SEQUENCE [LARGE SCALE GENOMIC DNA]</scope>
    <source>
        <strain evidence="6 7">M31</strain>
    </source>
</reference>
<dbReference type="SMART" id="SM00382">
    <property type="entry name" value="AAA"/>
    <property type="match status" value="1"/>
</dbReference>
<dbReference type="EMBL" id="QORN01000054">
    <property type="protein sequence ID" value="MBD5807477.1"/>
    <property type="molecule type" value="Genomic_DNA"/>
</dbReference>
<feature type="domain" description="ABC transporter" evidence="5">
    <location>
        <begin position="4"/>
        <end position="241"/>
    </location>
</feature>
<proteinExistence type="inferred from homology"/>
<dbReference type="Pfam" id="PF00005">
    <property type="entry name" value="ABC_tran"/>
    <property type="match status" value="1"/>
</dbReference>
<protein>
    <submittedName>
        <fullName evidence="6">ABC transporter ATP-binding protein</fullName>
    </submittedName>
</protein>
<keyword evidence="2" id="KW-0813">Transport</keyword>
<dbReference type="GO" id="GO:0005524">
    <property type="term" value="F:ATP binding"/>
    <property type="evidence" value="ECO:0007669"/>
    <property type="project" value="UniProtKB-KW"/>
</dbReference>
<evidence type="ECO:0000256" key="3">
    <source>
        <dbReference type="ARBA" id="ARBA00022741"/>
    </source>
</evidence>
<dbReference type="Proteomes" id="UP000704341">
    <property type="component" value="Unassembled WGS sequence"/>
</dbReference>
<evidence type="ECO:0000259" key="5">
    <source>
        <dbReference type="PROSITE" id="PS50893"/>
    </source>
</evidence>
<dbReference type="InterPro" id="IPR050153">
    <property type="entry name" value="Metal_Ion_Import_ABC"/>
</dbReference>
<dbReference type="PANTHER" id="PTHR42734:SF6">
    <property type="entry name" value="MOLYBDATE IMPORT ATP-BINDING PROTEIN MOLC"/>
    <property type="match status" value="1"/>
</dbReference>
<evidence type="ECO:0000256" key="1">
    <source>
        <dbReference type="ARBA" id="ARBA00005417"/>
    </source>
</evidence>
<dbReference type="PROSITE" id="PS00211">
    <property type="entry name" value="ABC_TRANSPORTER_1"/>
    <property type="match status" value="1"/>
</dbReference>
<keyword evidence="7" id="KW-1185">Reference proteome</keyword>
<evidence type="ECO:0000313" key="7">
    <source>
        <dbReference type="Proteomes" id="UP000704341"/>
    </source>
</evidence>
<dbReference type="InterPro" id="IPR027417">
    <property type="entry name" value="P-loop_NTPase"/>
</dbReference>
<dbReference type="InterPro" id="IPR017871">
    <property type="entry name" value="ABC_transporter-like_CS"/>
</dbReference>
<gene>
    <name evidence="6" type="ORF">DTK66_10335</name>
</gene>
<evidence type="ECO:0000256" key="4">
    <source>
        <dbReference type="ARBA" id="ARBA00022840"/>
    </source>
</evidence>
<comment type="similarity">
    <text evidence="1">Belongs to the ABC transporter superfamily.</text>
</comment>
<keyword evidence="4 6" id="KW-0067">ATP-binding</keyword>
<dbReference type="RefSeq" id="WP_191668621.1">
    <property type="nucleotide sequence ID" value="NZ_QORN01000054.1"/>
</dbReference>
<evidence type="ECO:0000313" key="6">
    <source>
        <dbReference type="EMBL" id="MBD5807477.1"/>
    </source>
</evidence>
<dbReference type="InterPro" id="IPR003593">
    <property type="entry name" value="AAA+_ATPase"/>
</dbReference>
<accession>A0ABR8P9L9</accession>
<dbReference type="CDD" id="cd03214">
    <property type="entry name" value="ABC_Iron-Siderophores_B12_Hemin"/>
    <property type="match status" value="1"/>
</dbReference>
<dbReference type="PROSITE" id="PS50893">
    <property type="entry name" value="ABC_TRANSPORTER_2"/>
    <property type="match status" value="1"/>
</dbReference>
<evidence type="ECO:0000256" key="2">
    <source>
        <dbReference type="ARBA" id="ARBA00022448"/>
    </source>
</evidence>
<organism evidence="6 7">
    <name type="scientific">Limosilactobacillus walteri</name>
    <dbReference type="NCBI Taxonomy" id="2268022"/>
    <lineage>
        <taxon>Bacteria</taxon>
        <taxon>Bacillati</taxon>
        <taxon>Bacillota</taxon>
        <taxon>Bacilli</taxon>
        <taxon>Lactobacillales</taxon>
        <taxon>Lactobacillaceae</taxon>
        <taxon>Limosilactobacillus</taxon>
    </lineage>
</organism>
<dbReference type="InterPro" id="IPR003439">
    <property type="entry name" value="ABC_transporter-like_ATP-bd"/>
</dbReference>